<dbReference type="RefSeq" id="WP_090250718.1">
    <property type="nucleotide sequence ID" value="NZ_FPAS01000004.1"/>
</dbReference>
<keyword evidence="2" id="KW-1185">Reference proteome</keyword>
<dbReference type="OrthoDB" id="953239at2"/>
<gene>
    <name evidence="1" type="ORF">SAMN05216474_2516</name>
</gene>
<evidence type="ECO:0000313" key="2">
    <source>
        <dbReference type="Proteomes" id="UP000236454"/>
    </source>
</evidence>
<proteinExistence type="predicted"/>
<dbReference type="AlphaFoldDB" id="A0A1I7B3H7"/>
<name>A0A1I7B3H7_9FLAO</name>
<organism evidence="1 2">
    <name type="scientific">Lishizhenia tianjinensis</name>
    <dbReference type="NCBI Taxonomy" id="477690"/>
    <lineage>
        <taxon>Bacteria</taxon>
        <taxon>Pseudomonadati</taxon>
        <taxon>Bacteroidota</taxon>
        <taxon>Flavobacteriia</taxon>
        <taxon>Flavobacteriales</taxon>
        <taxon>Crocinitomicaceae</taxon>
        <taxon>Lishizhenia</taxon>
    </lineage>
</organism>
<sequence>MKEELKGPKVEGISVAVAFETAETGDRIYNVYLLNKTADTLENVLVSSKGYGVNAMTEEKIETSVLRHSLGDVAPQKAQKIEPIMEQVFGLSNEYWISYWIGNKMYDKKFVFLAETITEQNAIDLPLLECTGVMLGE</sequence>
<dbReference type="EMBL" id="FPAS01000004">
    <property type="protein sequence ID" value="SFT81737.1"/>
    <property type="molecule type" value="Genomic_DNA"/>
</dbReference>
<accession>A0A1I7B3H7</accession>
<protein>
    <submittedName>
        <fullName evidence="1">Uncharacterized protein</fullName>
    </submittedName>
</protein>
<evidence type="ECO:0000313" key="1">
    <source>
        <dbReference type="EMBL" id="SFT81737.1"/>
    </source>
</evidence>
<dbReference type="STRING" id="477690.SAMN05216474_2516"/>
<dbReference type="Proteomes" id="UP000236454">
    <property type="component" value="Unassembled WGS sequence"/>
</dbReference>
<reference evidence="1 2" key="1">
    <citation type="submission" date="2016-10" db="EMBL/GenBank/DDBJ databases">
        <authorList>
            <person name="de Groot N.N."/>
        </authorList>
    </citation>
    <scope>NUCLEOTIDE SEQUENCE [LARGE SCALE GENOMIC DNA]</scope>
    <source>
        <strain evidence="1 2">CGMCC 1.7005</strain>
    </source>
</reference>